<dbReference type="SMART" id="SM00239">
    <property type="entry name" value="C2"/>
    <property type="match status" value="1"/>
</dbReference>
<dbReference type="SUPFAM" id="SSF50156">
    <property type="entry name" value="PDZ domain-like"/>
    <property type="match status" value="1"/>
</dbReference>
<dbReference type="InterPro" id="IPR039032">
    <property type="entry name" value="Rim-like"/>
</dbReference>
<feature type="domain" description="PDZ" evidence="5">
    <location>
        <begin position="275"/>
        <end position="366"/>
    </location>
</feature>
<keyword evidence="7" id="KW-1185">Reference proteome</keyword>
<dbReference type="GO" id="GO:0042391">
    <property type="term" value="P:regulation of membrane potential"/>
    <property type="evidence" value="ECO:0007669"/>
    <property type="project" value="TreeGrafter"/>
</dbReference>
<evidence type="ECO:0000313" key="7">
    <source>
        <dbReference type="Proteomes" id="UP000192247"/>
    </source>
</evidence>
<dbReference type="GO" id="GO:0050806">
    <property type="term" value="P:positive regulation of synaptic transmission"/>
    <property type="evidence" value="ECO:0007669"/>
    <property type="project" value="TreeGrafter"/>
</dbReference>
<evidence type="ECO:0000256" key="2">
    <source>
        <dbReference type="ARBA" id="ARBA00034103"/>
    </source>
</evidence>
<evidence type="ECO:0000259" key="4">
    <source>
        <dbReference type="PROSITE" id="PS50004"/>
    </source>
</evidence>
<dbReference type="Gene3D" id="2.60.40.150">
    <property type="entry name" value="C2 domain"/>
    <property type="match status" value="1"/>
</dbReference>
<evidence type="ECO:0000256" key="3">
    <source>
        <dbReference type="SAM" id="MobiDB-lite"/>
    </source>
</evidence>
<feature type="compositionally biased region" description="Polar residues" evidence="3">
    <location>
        <begin position="368"/>
        <end position="379"/>
    </location>
</feature>
<keyword evidence="1" id="KW-0770">Synapse</keyword>
<feature type="region of interest" description="Disordered" evidence="3">
    <location>
        <begin position="181"/>
        <end position="228"/>
    </location>
</feature>
<evidence type="ECO:0000313" key="6">
    <source>
        <dbReference type="EMBL" id="OQR74377.1"/>
    </source>
</evidence>
<dbReference type="GO" id="GO:0044325">
    <property type="term" value="F:transmembrane transporter binding"/>
    <property type="evidence" value="ECO:0007669"/>
    <property type="project" value="TreeGrafter"/>
</dbReference>
<accession>A0A1V9XLJ2</accession>
<dbReference type="GO" id="GO:0031267">
    <property type="term" value="F:small GTPase binding"/>
    <property type="evidence" value="ECO:0007669"/>
    <property type="project" value="InterPro"/>
</dbReference>
<dbReference type="SUPFAM" id="SSF49562">
    <property type="entry name" value="C2 domain (Calcium/lipid-binding domain, CaLB)"/>
    <property type="match status" value="1"/>
</dbReference>
<dbReference type="OrthoDB" id="10059918at2759"/>
<organism evidence="6 7">
    <name type="scientific">Tropilaelaps mercedesae</name>
    <dbReference type="NCBI Taxonomy" id="418985"/>
    <lineage>
        <taxon>Eukaryota</taxon>
        <taxon>Metazoa</taxon>
        <taxon>Ecdysozoa</taxon>
        <taxon>Arthropoda</taxon>
        <taxon>Chelicerata</taxon>
        <taxon>Arachnida</taxon>
        <taxon>Acari</taxon>
        <taxon>Parasitiformes</taxon>
        <taxon>Mesostigmata</taxon>
        <taxon>Gamasina</taxon>
        <taxon>Dermanyssoidea</taxon>
        <taxon>Laelapidae</taxon>
        <taxon>Tropilaelaps</taxon>
    </lineage>
</organism>
<dbReference type="Gene3D" id="2.30.42.10">
    <property type="match status" value="1"/>
</dbReference>
<dbReference type="PROSITE" id="PS50106">
    <property type="entry name" value="PDZ"/>
    <property type="match status" value="1"/>
</dbReference>
<feature type="domain" description="C2" evidence="4">
    <location>
        <begin position="436"/>
        <end position="571"/>
    </location>
</feature>
<dbReference type="PANTHER" id="PTHR12157">
    <property type="entry name" value="REGULATING SYNAPTIC MEMBRANE EXOCYTOSIS PROTEIN"/>
    <property type="match status" value="1"/>
</dbReference>
<dbReference type="EMBL" id="MNPL01008084">
    <property type="protein sequence ID" value="OQR74377.1"/>
    <property type="molecule type" value="Genomic_DNA"/>
</dbReference>
<dbReference type="Proteomes" id="UP000192247">
    <property type="component" value="Unassembled WGS sequence"/>
</dbReference>
<dbReference type="Pfam" id="PF00168">
    <property type="entry name" value="C2"/>
    <property type="match status" value="1"/>
</dbReference>
<feature type="region of interest" description="Disordered" evidence="3">
    <location>
        <begin position="368"/>
        <end position="406"/>
    </location>
</feature>
<protein>
    <submittedName>
        <fullName evidence="6">Protein piccolo-like</fullName>
    </submittedName>
</protein>
<sequence>MTGNRRRCSSESSDVSDVSGDYSVHSDRSGCTYAYYKPPLSPGRKYVMSSQVGRPYDGSVPMPTGGHTLVTVSGESTPSPLEDHAGGEAGTSGVHGGPGGGSVNDYSANHHRHPHLDRNNSYDATALLRRSIPSVTVDCATESFSNLNRGADIDQPRRCSTGSALPRMEIPENQLSLLTACHPHGPKSLSTHSLDLPRSSIDQKTGPNQTPGPQADISISKRRQVKTRTCFQGKPTERRASAPEGENIRIVIDDVDGGLRGGIGEGPEEEPRQRRIILQRDKNDASCRTRGFGMRLMGGKRSPDGHLYAVVSWVLLGSSADIAGLQKGAIVLEWNGQSLIDKPFEEVSDILDCSPDVVEVLAETGQRMSPLSPNASNPNMLKAGDSEENEMDGQLDQPRGPPIRRNSGRMLPRLPGDLGGVAGGAVSTGSTVGSIDEREMCVQLFYDEERSDLVVRVLSVRGLAPRKQPGRQDAVTALHRAYVKLRLSPDGGFTAMKTPVSEPAMNPEWNKSFVFPSLEPSELQEASLKLSVWEHQPTLGSQPGALFLGDVSIPLRMVLQDPAAVSGSHWYRLRCERERESLLQPPI</sequence>
<feature type="compositionally biased region" description="Gly residues" evidence="3">
    <location>
        <begin position="87"/>
        <end position="102"/>
    </location>
</feature>
<dbReference type="GO" id="GO:0042734">
    <property type="term" value="C:presynaptic membrane"/>
    <property type="evidence" value="ECO:0007669"/>
    <property type="project" value="TreeGrafter"/>
</dbReference>
<dbReference type="PANTHER" id="PTHR12157:SF24">
    <property type="entry name" value="FIFE, ISOFORM D"/>
    <property type="match status" value="1"/>
</dbReference>
<comment type="caution">
    <text evidence="6">The sequence shown here is derived from an EMBL/GenBank/DDBJ whole genome shotgun (WGS) entry which is preliminary data.</text>
</comment>
<feature type="compositionally biased region" description="Low complexity" evidence="3">
    <location>
        <begin position="10"/>
        <end position="23"/>
    </location>
</feature>
<name>A0A1V9XLJ2_9ACAR</name>
<dbReference type="GO" id="GO:0048167">
    <property type="term" value="P:regulation of synaptic plasticity"/>
    <property type="evidence" value="ECO:0007669"/>
    <property type="project" value="TreeGrafter"/>
</dbReference>
<reference evidence="6 7" key="1">
    <citation type="journal article" date="2017" name="Gigascience">
        <title>Draft genome of the honey bee ectoparasitic mite, Tropilaelaps mercedesae, is shaped by the parasitic life history.</title>
        <authorList>
            <person name="Dong X."/>
            <person name="Armstrong S.D."/>
            <person name="Xia D."/>
            <person name="Makepeace B.L."/>
            <person name="Darby A.C."/>
            <person name="Kadowaki T."/>
        </authorList>
    </citation>
    <scope>NUCLEOTIDE SEQUENCE [LARGE SCALE GENOMIC DNA]</scope>
    <source>
        <strain evidence="6">Wuxi-XJTLU</strain>
    </source>
</reference>
<dbReference type="STRING" id="418985.A0A1V9XLJ2"/>
<feature type="region of interest" description="Disordered" evidence="3">
    <location>
        <begin position="73"/>
        <end position="118"/>
    </location>
</feature>
<dbReference type="InterPro" id="IPR035892">
    <property type="entry name" value="C2_domain_sf"/>
</dbReference>
<dbReference type="InterPro" id="IPR001478">
    <property type="entry name" value="PDZ"/>
</dbReference>
<gene>
    <name evidence="6" type="ORF">BIW11_09120</name>
</gene>
<feature type="compositionally biased region" description="Polar residues" evidence="3">
    <location>
        <begin position="200"/>
        <end position="212"/>
    </location>
</feature>
<dbReference type="SMART" id="SM00228">
    <property type="entry name" value="PDZ"/>
    <property type="match status" value="1"/>
</dbReference>
<proteinExistence type="predicted"/>
<comment type="subcellular location">
    <subcellularLocation>
        <location evidence="2">Synapse</location>
    </subcellularLocation>
</comment>
<feature type="region of interest" description="Disordered" evidence="3">
    <location>
        <begin position="1"/>
        <end position="31"/>
    </location>
</feature>
<dbReference type="GO" id="GO:0048791">
    <property type="term" value="P:calcium ion-regulated exocytosis of neurotransmitter"/>
    <property type="evidence" value="ECO:0007669"/>
    <property type="project" value="TreeGrafter"/>
</dbReference>
<dbReference type="InterPro" id="IPR036034">
    <property type="entry name" value="PDZ_sf"/>
</dbReference>
<dbReference type="AlphaFoldDB" id="A0A1V9XLJ2"/>
<evidence type="ECO:0000256" key="1">
    <source>
        <dbReference type="ARBA" id="ARBA00023018"/>
    </source>
</evidence>
<dbReference type="PROSITE" id="PS50004">
    <property type="entry name" value="C2"/>
    <property type="match status" value="1"/>
</dbReference>
<dbReference type="InterPro" id="IPR000008">
    <property type="entry name" value="C2_dom"/>
</dbReference>
<dbReference type="GO" id="GO:0048788">
    <property type="term" value="C:cytoskeleton of presynaptic active zone"/>
    <property type="evidence" value="ECO:0007669"/>
    <property type="project" value="TreeGrafter"/>
</dbReference>
<evidence type="ECO:0000259" key="5">
    <source>
        <dbReference type="PROSITE" id="PS50106"/>
    </source>
</evidence>
<dbReference type="InParanoid" id="A0A1V9XLJ2"/>